<dbReference type="AlphaFoldDB" id="A0A418Y714"/>
<evidence type="ECO:0000313" key="8">
    <source>
        <dbReference type="Proteomes" id="UP000284006"/>
    </source>
</evidence>
<dbReference type="PANTHER" id="PTHR30026:SF20">
    <property type="entry name" value="OUTER MEMBRANE PROTEIN TOLC"/>
    <property type="match status" value="1"/>
</dbReference>
<dbReference type="GO" id="GO:0009279">
    <property type="term" value="C:cell outer membrane"/>
    <property type="evidence" value="ECO:0007669"/>
    <property type="project" value="UniProtKB-SubCell"/>
</dbReference>
<evidence type="ECO:0000313" key="7">
    <source>
        <dbReference type="EMBL" id="RJG24682.1"/>
    </source>
</evidence>
<sequence>MFLLLSPAHAGRTSTRCPAQSVVLLTLLSLVLAPTAHAAEAPLTLARAQDIALSRSRQLIAQDHAVAASRDMAVAASQLPDPILKAGVDNVPIRGDDRFSLSRDFMTMRRVGVMQELTRTEKRNLRAGRFEREAEKTLAEQELARAAIERDTALAWLDRYYAETVAKAIAEQGAQARNELDAAEGAYRGGRGTQADLLVARAAVAMFDDRASESERRVQNATTMLGRWVGDAAGSPLDGKPDIDTLRIEPGQLEPQLERHPEISVQKKQEEIAQADARLAQAERRADWSLEVAYQQRGDAYSDMVSVGVSVPLQWDRKKRQDRVLSARLAAVEQAKAERDERLRAYVAETRSAIQEWENNRARLARYRSALIPLAQARTSATVTAYGGGKASLPDVLAARRNETEVRIQALQLESDTARRWAQINFLAPRASGPERSKQQEPR</sequence>
<evidence type="ECO:0000256" key="1">
    <source>
        <dbReference type="ARBA" id="ARBA00004442"/>
    </source>
</evidence>
<feature type="chain" id="PRO_5019581406" evidence="6">
    <location>
        <begin position="39"/>
        <end position="443"/>
    </location>
</feature>
<dbReference type="SUPFAM" id="SSF56954">
    <property type="entry name" value="Outer membrane efflux proteins (OEP)"/>
    <property type="match status" value="1"/>
</dbReference>
<evidence type="ECO:0000256" key="3">
    <source>
        <dbReference type="ARBA" id="ARBA00022692"/>
    </source>
</evidence>
<name>A0A418Y714_9BURK</name>
<protein>
    <submittedName>
        <fullName evidence="7">TolC family protein</fullName>
    </submittedName>
</protein>
<reference evidence="7 8" key="1">
    <citation type="submission" date="2018-09" db="EMBL/GenBank/DDBJ databases">
        <authorList>
            <person name="Zhu H."/>
        </authorList>
    </citation>
    <scope>NUCLEOTIDE SEQUENCE [LARGE SCALE GENOMIC DNA]</scope>
    <source>
        <strain evidence="7 8">K1S02-61</strain>
    </source>
</reference>
<keyword evidence="4" id="KW-0472">Membrane</keyword>
<feature type="signal peptide" evidence="6">
    <location>
        <begin position="1"/>
        <end position="38"/>
    </location>
</feature>
<dbReference type="Proteomes" id="UP000284006">
    <property type="component" value="Unassembled WGS sequence"/>
</dbReference>
<keyword evidence="3" id="KW-0812">Transmembrane</keyword>
<gene>
    <name evidence="7" type="ORF">D3872_03390</name>
</gene>
<dbReference type="Gene3D" id="1.20.1600.10">
    <property type="entry name" value="Outer membrane efflux proteins (OEP)"/>
    <property type="match status" value="1"/>
</dbReference>
<dbReference type="GO" id="GO:1990281">
    <property type="term" value="C:efflux pump complex"/>
    <property type="evidence" value="ECO:0007669"/>
    <property type="project" value="TreeGrafter"/>
</dbReference>
<organism evidence="7 8">
    <name type="scientific">Massilia cavernae</name>
    <dbReference type="NCBI Taxonomy" id="2320864"/>
    <lineage>
        <taxon>Bacteria</taxon>
        <taxon>Pseudomonadati</taxon>
        <taxon>Pseudomonadota</taxon>
        <taxon>Betaproteobacteria</taxon>
        <taxon>Burkholderiales</taxon>
        <taxon>Oxalobacteraceae</taxon>
        <taxon>Telluria group</taxon>
        <taxon>Massilia</taxon>
    </lineage>
</organism>
<dbReference type="OrthoDB" id="9769048at2"/>
<dbReference type="PANTHER" id="PTHR30026">
    <property type="entry name" value="OUTER MEMBRANE PROTEIN TOLC"/>
    <property type="match status" value="1"/>
</dbReference>
<evidence type="ECO:0000256" key="5">
    <source>
        <dbReference type="ARBA" id="ARBA00023237"/>
    </source>
</evidence>
<comment type="subcellular location">
    <subcellularLocation>
        <location evidence="1">Cell outer membrane</location>
    </subcellularLocation>
</comment>
<dbReference type="EMBL" id="QYUP01000032">
    <property type="protein sequence ID" value="RJG24682.1"/>
    <property type="molecule type" value="Genomic_DNA"/>
</dbReference>
<keyword evidence="6" id="KW-0732">Signal</keyword>
<dbReference type="InterPro" id="IPR051906">
    <property type="entry name" value="TolC-like"/>
</dbReference>
<evidence type="ECO:0000256" key="2">
    <source>
        <dbReference type="ARBA" id="ARBA00022452"/>
    </source>
</evidence>
<proteinExistence type="predicted"/>
<keyword evidence="2" id="KW-1134">Transmembrane beta strand</keyword>
<dbReference type="GO" id="GO:0015562">
    <property type="term" value="F:efflux transmembrane transporter activity"/>
    <property type="evidence" value="ECO:0007669"/>
    <property type="project" value="InterPro"/>
</dbReference>
<dbReference type="GO" id="GO:0015288">
    <property type="term" value="F:porin activity"/>
    <property type="evidence" value="ECO:0007669"/>
    <property type="project" value="TreeGrafter"/>
</dbReference>
<accession>A0A418Y714</accession>
<evidence type="ECO:0000256" key="6">
    <source>
        <dbReference type="SAM" id="SignalP"/>
    </source>
</evidence>
<evidence type="ECO:0000256" key="4">
    <source>
        <dbReference type="ARBA" id="ARBA00023136"/>
    </source>
</evidence>
<keyword evidence="5" id="KW-0998">Cell outer membrane</keyword>
<comment type="caution">
    <text evidence="7">The sequence shown here is derived from an EMBL/GenBank/DDBJ whole genome shotgun (WGS) entry which is preliminary data.</text>
</comment>
<keyword evidence="8" id="KW-1185">Reference proteome</keyword>
<dbReference type="RefSeq" id="WP_119809477.1">
    <property type="nucleotide sequence ID" value="NZ_QYUP01000032.1"/>
</dbReference>